<dbReference type="EMBL" id="VXRY01000090">
    <property type="protein sequence ID" value="MXY32921.1"/>
    <property type="molecule type" value="Genomic_DNA"/>
</dbReference>
<accession>A0A6B0XW79</accession>
<protein>
    <submittedName>
        <fullName evidence="1">Uncharacterized protein</fullName>
    </submittedName>
</protein>
<organism evidence="1">
    <name type="scientific">Boseongicola sp. SB0664_bin_43</name>
    <dbReference type="NCBI Taxonomy" id="2604844"/>
    <lineage>
        <taxon>Bacteria</taxon>
        <taxon>Pseudomonadati</taxon>
        <taxon>Pseudomonadota</taxon>
        <taxon>Alphaproteobacteria</taxon>
        <taxon>Rhodobacterales</taxon>
        <taxon>Paracoccaceae</taxon>
        <taxon>Boseongicola</taxon>
    </lineage>
</organism>
<comment type="caution">
    <text evidence="1">The sequence shown here is derived from an EMBL/GenBank/DDBJ whole genome shotgun (WGS) entry which is preliminary data.</text>
</comment>
<reference evidence="1" key="1">
    <citation type="submission" date="2019-09" db="EMBL/GenBank/DDBJ databases">
        <title>Characterisation of the sponge microbiome using genome-centric metagenomics.</title>
        <authorList>
            <person name="Engelberts J.P."/>
            <person name="Robbins S.J."/>
            <person name="De Goeij J.M."/>
            <person name="Aranda M."/>
            <person name="Bell S.C."/>
            <person name="Webster N.S."/>
        </authorList>
    </citation>
    <scope>NUCLEOTIDE SEQUENCE</scope>
    <source>
        <strain evidence="1">SB0664_bin_43</strain>
    </source>
</reference>
<dbReference type="AlphaFoldDB" id="A0A6B0XW79"/>
<name>A0A6B0XW79_9RHOB</name>
<evidence type="ECO:0000313" key="1">
    <source>
        <dbReference type="EMBL" id="MXY32921.1"/>
    </source>
</evidence>
<proteinExistence type="predicted"/>
<sequence>MNENYAQQIIETFKGSSLERILVIDDAYDAPEFEFDAQFCGAILDKLTAEDLREQVPEQVLGEDALDDAIEALEGGDWQDDAISRAAAALFHVFIESRHGSVDPGGVFAATKGAALDALDPLLELLNRCSDDPKIEKVGKGTALDASKAFRPDLIFMDFFLSPPERITEQLTKGQADYDRASSIKVLESILKELADCVPAVVLMSSADVANRKDAYLKSVGDRVMALRSGFLLKSWVQGHGQDLTASGDAADVLMDTSGSFEFGRALETALKAWKVGAKEALEKLN</sequence>
<gene>
    <name evidence="1" type="ORF">F4Y60_02290</name>
</gene>